<dbReference type="JaponicusDB" id="SJAG_02255">
    <property type="gene designation" value="ldb1"/>
</dbReference>
<dbReference type="VEuPathDB" id="FungiDB:SJAG_02255"/>
<dbReference type="GO" id="GO:0003712">
    <property type="term" value="F:transcription coregulator activity"/>
    <property type="evidence" value="ECO:0000318"/>
    <property type="project" value="GO_Central"/>
</dbReference>
<dbReference type="OrthoDB" id="774557at2759"/>
<dbReference type="STRING" id="402676.B6K1Z3"/>
<dbReference type="InterPro" id="IPR029005">
    <property type="entry name" value="LIM-bd/SEUSS"/>
</dbReference>
<protein>
    <submittedName>
        <fullName evidence="2">Adhesion defective protein</fullName>
    </submittedName>
</protein>
<evidence type="ECO:0000313" key="2">
    <source>
        <dbReference type="EMBL" id="EEB07174.1"/>
    </source>
</evidence>
<feature type="compositionally biased region" description="Polar residues" evidence="1">
    <location>
        <begin position="272"/>
        <end position="301"/>
    </location>
</feature>
<keyword evidence="4" id="KW-1185">Reference proteome</keyword>
<dbReference type="HOGENOM" id="CLU_723923_0_0_1"/>
<evidence type="ECO:0000256" key="1">
    <source>
        <dbReference type="SAM" id="MobiDB-lite"/>
    </source>
</evidence>
<gene>
    <name evidence="3" type="primary">ldb1</name>
    <name evidence="2" type="ORF">SJAG_02255</name>
</gene>
<name>B6K1Z3_SCHJY</name>
<sequence>MAHPEYMGAMYTNSSGALGYGVMRLMQFNERLNAFDGIPRDIAYWKKFVHDFFTEQGVFRYTAIVDNQQGQKSTKSFDVSVAALPRFFYLAHTETLKSMYFILGRTQEFLTATNGYFVEASQAQYVCEYASGVQVVTKGCIRAVLSRAQSLKLDLFEFTFNSYSEYLMRDLVLSAANAARTASQSRPVNIEDFFPKTTVNEIGLEPRVMRYMEITETISSMRDLIAFSVAQRSSPMHAINKFAKLVQQQHLFENNVNGAGAPSPMLMRGLGSATSNTSDAASQGQMVSQNAQQGANKSTAATAMPPASVDMSQAGGMPMTMHSPSLINAYQQQVPPGNTAGGSLMSPHQKRRFPQSPGIHVSSNEMPHDNSDPNYQRKRPKQ</sequence>
<reference evidence="2 4" key="1">
    <citation type="journal article" date="2011" name="Science">
        <title>Comparative functional genomics of the fission yeasts.</title>
        <authorList>
            <person name="Rhind N."/>
            <person name="Chen Z."/>
            <person name="Yassour M."/>
            <person name="Thompson D.A."/>
            <person name="Haas B.J."/>
            <person name="Habib N."/>
            <person name="Wapinski I."/>
            <person name="Roy S."/>
            <person name="Lin M.F."/>
            <person name="Heiman D.I."/>
            <person name="Young S.K."/>
            <person name="Furuya K."/>
            <person name="Guo Y."/>
            <person name="Pidoux A."/>
            <person name="Chen H.M."/>
            <person name="Robbertse B."/>
            <person name="Goldberg J.M."/>
            <person name="Aoki K."/>
            <person name="Bayne E.H."/>
            <person name="Berlin A.M."/>
            <person name="Desjardins C.A."/>
            <person name="Dobbs E."/>
            <person name="Dukaj L."/>
            <person name="Fan L."/>
            <person name="FitzGerald M.G."/>
            <person name="French C."/>
            <person name="Gujja S."/>
            <person name="Hansen K."/>
            <person name="Keifenheim D."/>
            <person name="Levin J.Z."/>
            <person name="Mosher R.A."/>
            <person name="Mueller C.A."/>
            <person name="Pfiffner J."/>
            <person name="Priest M."/>
            <person name="Russ C."/>
            <person name="Smialowska A."/>
            <person name="Swoboda P."/>
            <person name="Sykes S.M."/>
            <person name="Vaughn M."/>
            <person name="Vengrova S."/>
            <person name="Yoder R."/>
            <person name="Zeng Q."/>
            <person name="Allshire R."/>
            <person name="Baulcombe D."/>
            <person name="Birren B.W."/>
            <person name="Brown W."/>
            <person name="Ekwall K."/>
            <person name="Kellis M."/>
            <person name="Leatherwood J."/>
            <person name="Levin H."/>
            <person name="Margalit H."/>
            <person name="Martienssen R."/>
            <person name="Nieduszynski C.A."/>
            <person name="Spatafora J.W."/>
            <person name="Friedman N."/>
            <person name="Dalgaard J.Z."/>
            <person name="Baumann P."/>
            <person name="Niki H."/>
            <person name="Regev A."/>
            <person name="Nusbaum C."/>
        </authorList>
    </citation>
    <scope>NUCLEOTIDE SEQUENCE [LARGE SCALE GENOMIC DNA]</scope>
    <source>
        <strain evidence="4">yFS275 / FY16936</strain>
    </source>
</reference>
<dbReference type="Proteomes" id="UP000001744">
    <property type="component" value="Unassembled WGS sequence"/>
</dbReference>
<organism evidence="2 4">
    <name type="scientific">Schizosaccharomyces japonicus (strain yFS275 / FY16936)</name>
    <name type="common">Fission yeast</name>
    <dbReference type="NCBI Taxonomy" id="402676"/>
    <lineage>
        <taxon>Eukaryota</taxon>
        <taxon>Fungi</taxon>
        <taxon>Dikarya</taxon>
        <taxon>Ascomycota</taxon>
        <taxon>Taphrinomycotina</taxon>
        <taxon>Schizosaccharomycetes</taxon>
        <taxon>Schizosaccharomycetales</taxon>
        <taxon>Schizosaccharomycetaceae</taxon>
        <taxon>Schizosaccharomyces</taxon>
    </lineage>
</organism>
<dbReference type="AlphaFoldDB" id="B6K1Z3"/>
<feature type="compositionally biased region" description="Polar residues" evidence="1">
    <location>
        <begin position="322"/>
        <end position="336"/>
    </location>
</feature>
<dbReference type="Pfam" id="PF01803">
    <property type="entry name" value="LIM_bind"/>
    <property type="match status" value="1"/>
</dbReference>
<accession>B6K1Z3</accession>
<evidence type="ECO:0000313" key="3">
    <source>
        <dbReference type="JaponicusDB" id="SJAG_02255"/>
    </source>
</evidence>
<dbReference type="GO" id="GO:0005634">
    <property type="term" value="C:nucleus"/>
    <property type="evidence" value="ECO:0000318"/>
    <property type="project" value="GO_Central"/>
</dbReference>
<dbReference type="GO" id="GO:0045944">
    <property type="term" value="P:positive regulation of transcription by RNA polymerase II"/>
    <property type="evidence" value="ECO:0000318"/>
    <property type="project" value="GO_Central"/>
</dbReference>
<dbReference type="PANTHER" id="PTHR10378">
    <property type="entry name" value="LIM DOMAIN-BINDING PROTEIN"/>
    <property type="match status" value="1"/>
</dbReference>
<dbReference type="EMBL" id="KE651166">
    <property type="protein sequence ID" value="EEB07174.1"/>
    <property type="molecule type" value="Genomic_DNA"/>
</dbReference>
<dbReference type="GO" id="GO:0005667">
    <property type="term" value="C:transcription regulator complex"/>
    <property type="evidence" value="ECO:0000318"/>
    <property type="project" value="GO_Central"/>
</dbReference>
<proteinExistence type="predicted"/>
<feature type="region of interest" description="Disordered" evidence="1">
    <location>
        <begin position="263"/>
        <end position="382"/>
    </location>
</feature>
<dbReference type="GO" id="GO:0000122">
    <property type="term" value="P:negative regulation of transcription by RNA polymerase II"/>
    <property type="evidence" value="ECO:0000318"/>
    <property type="project" value="GO_Central"/>
</dbReference>
<evidence type="ECO:0000313" key="4">
    <source>
        <dbReference type="Proteomes" id="UP000001744"/>
    </source>
</evidence>
<dbReference type="GeneID" id="7050230"/>
<dbReference type="RefSeq" id="XP_002173467.1">
    <property type="nucleotide sequence ID" value="XM_002173431.2"/>
</dbReference>
<dbReference type="eggNOG" id="ENOG502QTWZ">
    <property type="taxonomic scope" value="Eukaryota"/>
</dbReference>